<gene>
    <name evidence="2" type="ORF">B0T14DRAFT_526618</name>
</gene>
<evidence type="ECO:0000256" key="1">
    <source>
        <dbReference type="SAM" id="MobiDB-lite"/>
    </source>
</evidence>
<keyword evidence="3" id="KW-1185">Reference proteome</keyword>
<feature type="compositionally biased region" description="Polar residues" evidence="1">
    <location>
        <begin position="29"/>
        <end position="43"/>
    </location>
</feature>
<comment type="caution">
    <text evidence="2">The sequence shown here is derived from an EMBL/GenBank/DDBJ whole genome shotgun (WGS) entry which is preliminary data.</text>
</comment>
<protein>
    <submittedName>
        <fullName evidence="2">Uncharacterized protein</fullName>
    </submittedName>
</protein>
<accession>A0AA39WDY9</accession>
<feature type="region of interest" description="Disordered" evidence="1">
    <location>
        <begin position="1"/>
        <end position="43"/>
    </location>
</feature>
<organism evidence="2 3">
    <name type="scientific">Immersiella caudata</name>
    <dbReference type="NCBI Taxonomy" id="314043"/>
    <lineage>
        <taxon>Eukaryota</taxon>
        <taxon>Fungi</taxon>
        <taxon>Dikarya</taxon>
        <taxon>Ascomycota</taxon>
        <taxon>Pezizomycotina</taxon>
        <taxon>Sordariomycetes</taxon>
        <taxon>Sordariomycetidae</taxon>
        <taxon>Sordariales</taxon>
        <taxon>Lasiosphaeriaceae</taxon>
        <taxon>Immersiella</taxon>
    </lineage>
</organism>
<evidence type="ECO:0000313" key="2">
    <source>
        <dbReference type="EMBL" id="KAK0613633.1"/>
    </source>
</evidence>
<proteinExistence type="predicted"/>
<dbReference type="EMBL" id="JAULSU010000006">
    <property type="protein sequence ID" value="KAK0613633.1"/>
    <property type="molecule type" value="Genomic_DNA"/>
</dbReference>
<feature type="compositionally biased region" description="Low complexity" evidence="1">
    <location>
        <begin position="1"/>
        <end position="28"/>
    </location>
</feature>
<evidence type="ECO:0000313" key="3">
    <source>
        <dbReference type="Proteomes" id="UP001175000"/>
    </source>
</evidence>
<dbReference type="AlphaFoldDB" id="A0AA39WDY9"/>
<reference evidence="2" key="1">
    <citation type="submission" date="2023-06" db="EMBL/GenBank/DDBJ databases">
        <title>Genome-scale phylogeny and comparative genomics of the fungal order Sordariales.</title>
        <authorList>
            <consortium name="Lawrence Berkeley National Laboratory"/>
            <person name="Hensen N."/>
            <person name="Bonometti L."/>
            <person name="Westerberg I."/>
            <person name="Brannstrom I.O."/>
            <person name="Guillou S."/>
            <person name="Cros-Aarteil S."/>
            <person name="Calhoun S."/>
            <person name="Haridas S."/>
            <person name="Kuo A."/>
            <person name="Mondo S."/>
            <person name="Pangilinan J."/>
            <person name="Riley R."/>
            <person name="Labutti K."/>
            <person name="Andreopoulos B."/>
            <person name="Lipzen A."/>
            <person name="Chen C."/>
            <person name="Yanf M."/>
            <person name="Daum C."/>
            <person name="Ng V."/>
            <person name="Clum A."/>
            <person name="Steindorff A."/>
            <person name="Ohm R."/>
            <person name="Martin F."/>
            <person name="Silar P."/>
            <person name="Natvig D."/>
            <person name="Lalanne C."/>
            <person name="Gautier V."/>
            <person name="Ament-Velasquez S.L."/>
            <person name="Kruys A."/>
            <person name="Hutchinson M.I."/>
            <person name="Powell A.J."/>
            <person name="Barry K."/>
            <person name="Miller A.N."/>
            <person name="Grigoriev I.V."/>
            <person name="Debuchy R."/>
            <person name="Gladieux P."/>
            <person name="Thoren M.H."/>
            <person name="Johannesson H."/>
        </authorList>
    </citation>
    <scope>NUCLEOTIDE SEQUENCE</scope>
    <source>
        <strain evidence="2">CBS 606.72</strain>
    </source>
</reference>
<name>A0AA39WDY9_9PEZI</name>
<sequence>MDLNRGLRMSRSSLRMSASSPSMSLRTSGETPSTNSETQAKTSARMSLISVSTSNTALASSLVTFPRLETNASRMGTTLLRLICRWSLRAWRALSKSSASMVVGSARSGKASVYPCERISFSNHIRSNSVLITSTSPSRGSFTSATTTAALVHASTTAGSPYSAASRSTSRLILFPEIGPSPAPCRVECLCSSSSWASLRCVVRPELALRMISSDS</sequence>
<dbReference type="Proteomes" id="UP001175000">
    <property type="component" value="Unassembled WGS sequence"/>
</dbReference>